<dbReference type="InterPro" id="IPR031330">
    <property type="entry name" value="Gly_Hdrlase_35_cat"/>
</dbReference>
<dbReference type="PANTHER" id="PTHR23421">
    <property type="entry name" value="BETA-GALACTOSIDASE RELATED"/>
    <property type="match status" value="1"/>
</dbReference>
<dbReference type="Gene3D" id="3.20.20.80">
    <property type="entry name" value="Glycosidases"/>
    <property type="match status" value="1"/>
</dbReference>
<keyword evidence="6" id="KW-1185">Reference proteome</keyword>
<reference evidence="5" key="1">
    <citation type="submission" date="2021-02" db="EMBL/GenBank/DDBJ databases">
        <authorList>
            <person name="Nowell W R."/>
        </authorList>
    </citation>
    <scope>NUCLEOTIDE SEQUENCE</scope>
</reference>
<dbReference type="Pfam" id="PF01301">
    <property type="entry name" value="Glyco_hydro_35"/>
    <property type="match status" value="1"/>
</dbReference>
<dbReference type="InterPro" id="IPR048912">
    <property type="entry name" value="BetaGal1-like_ABD1"/>
</dbReference>
<dbReference type="InterPro" id="IPR001944">
    <property type="entry name" value="Glycoside_Hdrlase_35"/>
</dbReference>
<gene>
    <name evidence="5" type="ORF">JXQ802_LOCUS50049</name>
    <name evidence="4" type="ORF">PYM288_LOCUS33898</name>
</gene>
<dbReference type="Gene3D" id="2.60.120.260">
    <property type="entry name" value="Galactose-binding domain-like"/>
    <property type="match status" value="2"/>
</dbReference>
<dbReference type="SUPFAM" id="SSF51445">
    <property type="entry name" value="(Trans)glycosidases"/>
    <property type="match status" value="1"/>
</dbReference>
<dbReference type="EMBL" id="CAJNOL010006307">
    <property type="protein sequence ID" value="CAF1616506.1"/>
    <property type="molecule type" value="Genomic_DNA"/>
</dbReference>
<proteinExistence type="inferred from homology"/>
<accession>A0A816C2F6</accession>
<evidence type="ECO:0000256" key="1">
    <source>
        <dbReference type="ARBA" id="ARBA00009809"/>
    </source>
</evidence>
<dbReference type="Pfam" id="PF21317">
    <property type="entry name" value="BetaGal_ABD_1"/>
    <property type="match status" value="1"/>
</dbReference>
<dbReference type="PRINTS" id="PR00742">
    <property type="entry name" value="GLHYDRLASE35"/>
</dbReference>
<dbReference type="Proteomes" id="UP000663854">
    <property type="component" value="Unassembled WGS sequence"/>
</dbReference>
<organism evidence="5 6">
    <name type="scientific">Rotaria sordida</name>
    <dbReference type="NCBI Taxonomy" id="392033"/>
    <lineage>
        <taxon>Eukaryota</taxon>
        <taxon>Metazoa</taxon>
        <taxon>Spiralia</taxon>
        <taxon>Gnathifera</taxon>
        <taxon>Rotifera</taxon>
        <taxon>Eurotatoria</taxon>
        <taxon>Bdelloidea</taxon>
        <taxon>Philodinida</taxon>
        <taxon>Philodinidae</taxon>
        <taxon>Rotaria</taxon>
    </lineage>
</organism>
<dbReference type="InterPro" id="IPR017853">
    <property type="entry name" value="GH"/>
</dbReference>
<dbReference type="GO" id="GO:0005975">
    <property type="term" value="P:carbohydrate metabolic process"/>
    <property type="evidence" value="ECO:0007669"/>
    <property type="project" value="InterPro"/>
</dbReference>
<dbReference type="Proteomes" id="UP000663870">
    <property type="component" value="Unassembled WGS sequence"/>
</dbReference>
<dbReference type="AlphaFoldDB" id="A0A816C2F6"/>
<evidence type="ECO:0000313" key="5">
    <source>
        <dbReference type="EMBL" id="CAF1616506.1"/>
    </source>
</evidence>
<evidence type="ECO:0000259" key="2">
    <source>
        <dbReference type="Pfam" id="PF01301"/>
    </source>
</evidence>
<dbReference type="GO" id="GO:0004553">
    <property type="term" value="F:hydrolase activity, hydrolyzing O-glycosyl compounds"/>
    <property type="evidence" value="ECO:0007669"/>
    <property type="project" value="InterPro"/>
</dbReference>
<evidence type="ECO:0000259" key="3">
    <source>
        <dbReference type="Pfam" id="PF21317"/>
    </source>
</evidence>
<feature type="domain" description="Glycoside hydrolase 35 catalytic" evidence="2">
    <location>
        <begin position="4"/>
        <end position="202"/>
    </location>
</feature>
<comment type="caution">
    <text evidence="5">The sequence shown here is derived from an EMBL/GenBank/DDBJ whole genome shotgun (WGS) entry which is preliminary data.</text>
</comment>
<feature type="domain" description="Beta-galactosidase 1-like first all-beta" evidence="3">
    <location>
        <begin position="215"/>
        <end position="314"/>
    </location>
</feature>
<name>A0A816C2F6_9BILA</name>
<evidence type="ECO:0000313" key="4">
    <source>
        <dbReference type="EMBL" id="CAF1381893.1"/>
    </source>
</evidence>
<comment type="similarity">
    <text evidence="1">Belongs to the glycosyl hydrolase 35 family.</text>
</comment>
<evidence type="ECO:0000313" key="6">
    <source>
        <dbReference type="Proteomes" id="UP000663870"/>
    </source>
</evidence>
<dbReference type="EMBL" id="CAJNOH010004848">
    <property type="protein sequence ID" value="CAF1381893.1"/>
    <property type="molecule type" value="Genomic_DNA"/>
</dbReference>
<protein>
    <submittedName>
        <fullName evidence="5">Uncharacterized protein</fullName>
    </submittedName>
</protein>
<sequence>MYYQLISHLASLQYHLDRSIINFQIKDDSDVPLISFDETHFYYGYLRDGLIKRGIPSLINTLAWPNGISLDKAIIPNTWTAIEYTAKHSTSDVLAVLRKHAPNHNPFMVMEYYPDWIDYEGQHHRAIDSNIFAEGVDKILKYNGSINFYMVFGGTNFQFTNGGDQTLAYHPIITSYDYNAIITECGDTYPTKFKAVRDIIAKYLPLPTNPNTGIITKSYGYILYSTQLKNFIGLGEPLLLPWMQDQAVVLLDEMVQGVIEWTKKDPLTLINSNSLKTNPNPRLDILMENKGRCCSVLPNLGCNFKGMKSKPRLGLRELGN</sequence>